<evidence type="ECO:0000313" key="2">
    <source>
        <dbReference type="EMBL" id="SMD01071.1"/>
    </source>
</evidence>
<dbReference type="STRING" id="937218.SAMN06297251_11811"/>
<keyword evidence="3" id="KW-1185">Reference proteome</keyword>
<protein>
    <submittedName>
        <fullName evidence="2">Uncharacterized protein</fullName>
    </submittedName>
</protein>
<keyword evidence="1" id="KW-0472">Membrane</keyword>
<sequence>MSEGRSEDDRSRREADAILKRVRQETEPQAGGHAEAWFTRARAHFSAADADQADRVEVIGSRIGRIAGLIAFFVLLVLFLLQFAA</sequence>
<dbReference type="OrthoDB" id="8449218at2"/>
<dbReference type="RefSeq" id="WP_084411664.1">
    <property type="nucleotide sequence ID" value="NZ_FWXR01000018.1"/>
</dbReference>
<gene>
    <name evidence="2" type="ORF">SAMN06297251_11811</name>
</gene>
<evidence type="ECO:0000256" key="1">
    <source>
        <dbReference type="SAM" id="Phobius"/>
    </source>
</evidence>
<proteinExistence type="predicted"/>
<dbReference type="Proteomes" id="UP000192656">
    <property type="component" value="Unassembled WGS sequence"/>
</dbReference>
<keyword evidence="1" id="KW-0812">Transmembrane</keyword>
<keyword evidence="1" id="KW-1133">Transmembrane helix</keyword>
<evidence type="ECO:0000313" key="3">
    <source>
        <dbReference type="Proteomes" id="UP000192656"/>
    </source>
</evidence>
<feature type="transmembrane region" description="Helical" evidence="1">
    <location>
        <begin position="66"/>
        <end position="84"/>
    </location>
</feature>
<accession>A0A1W2DUH3</accession>
<dbReference type="EMBL" id="FWXR01000018">
    <property type="protein sequence ID" value="SMD01071.1"/>
    <property type="molecule type" value="Genomic_DNA"/>
</dbReference>
<dbReference type="AlphaFoldDB" id="A0A1W2DUH3"/>
<reference evidence="2 3" key="1">
    <citation type="submission" date="2017-04" db="EMBL/GenBank/DDBJ databases">
        <authorList>
            <person name="Afonso C.L."/>
            <person name="Miller P.J."/>
            <person name="Scott M.A."/>
            <person name="Spackman E."/>
            <person name="Goraichik I."/>
            <person name="Dimitrov K.M."/>
            <person name="Suarez D.L."/>
            <person name="Swayne D.E."/>
        </authorList>
    </citation>
    <scope>NUCLEOTIDE SEQUENCE [LARGE SCALE GENOMIC DNA]</scope>
    <source>
        <strain evidence="2 3">CGMCC 1.10972</strain>
    </source>
</reference>
<name>A0A1W2DUH3_9HYPH</name>
<organism evidence="2 3">
    <name type="scientific">Fulvimarina manganoxydans</name>
    <dbReference type="NCBI Taxonomy" id="937218"/>
    <lineage>
        <taxon>Bacteria</taxon>
        <taxon>Pseudomonadati</taxon>
        <taxon>Pseudomonadota</taxon>
        <taxon>Alphaproteobacteria</taxon>
        <taxon>Hyphomicrobiales</taxon>
        <taxon>Aurantimonadaceae</taxon>
        <taxon>Fulvimarina</taxon>
    </lineage>
</organism>